<feature type="chain" id="PRO_5044560190" evidence="1">
    <location>
        <begin position="20"/>
        <end position="132"/>
    </location>
</feature>
<dbReference type="SUPFAM" id="SSF54403">
    <property type="entry name" value="Cystatin/monellin"/>
    <property type="match status" value="1"/>
</dbReference>
<dbReference type="KEGG" id="mde:101895900"/>
<feature type="signal peptide" evidence="1">
    <location>
        <begin position="1"/>
        <end position="19"/>
    </location>
</feature>
<name>A0A1I8MC99_MUSDO</name>
<evidence type="ECO:0000313" key="4">
    <source>
        <dbReference type="RefSeq" id="XP_005182878.1"/>
    </source>
</evidence>
<dbReference type="Proteomes" id="UP001652621">
    <property type="component" value="Unplaced"/>
</dbReference>
<dbReference type="VEuPathDB" id="VectorBase:MDOA003422"/>
<dbReference type="VEuPathDB" id="VectorBase:MDOMA2_000592"/>
<dbReference type="VEuPathDB" id="VectorBase:MDOMA2_001013"/>
<organism evidence="2">
    <name type="scientific">Musca domestica</name>
    <name type="common">House fly</name>
    <dbReference type="NCBI Taxonomy" id="7370"/>
    <lineage>
        <taxon>Eukaryota</taxon>
        <taxon>Metazoa</taxon>
        <taxon>Ecdysozoa</taxon>
        <taxon>Arthropoda</taxon>
        <taxon>Hexapoda</taxon>
        <taxon>Insecta</taxon>
        <taxon>Pterygota</taxon>
        <taxon>Neoptera</taxon>
        <taxon>Endopterygota</taxon>
        <taxon>Diptera</taxon>
        <taxon>Brachycera</taxon>
        <taxon>Muscomorpha</taxon>
        <taxon>Muscoidea</taxon>
        <taxon>Muscidae</taxon>
        <taxon>Musca</taxon>
    </lineage>
</organism>
<dbReference type="InterPro" id="IPR046350">
    <property type="entry name" value="Cystatin_sf"/>
</dbReference>
<keyword evidence="3" id="KW-1185">Reference proteome</keyword>
<evidence type="ECO:0000313" key="3">
    <source>
        <dbReference type="Proteomes" id="UP001652621"/>
    </source>
</evidence>
<proteinExistence type="predicted"/>
<evidence type="ECO:0000313" key="5">
    <source>
        <dbReference type="RefSeq" id="XP_058978656.1"/>
    </source>
</evidence>
<reference evidence="2" key="1">
    <citation type="submission" date="2020-05" db="UniProtKB">
        <authorList>
            <consortium name="EnsemblMetazoa"/>
        </authorList>
    </citation>
    <scope>IDENTIFICATION</scope>
    <source>
        <strain evidence="2">Aabys</strain>
    </source>
</reference>
<evidence type="ECO:0000256" key="1">
    <source>
        <dbReference type="SAM" id="SignalP"/>
    </source>
</evidence>
<dbReference type="AlphaFoldDB" id="A0A1I8MC99"/>
<sequence>MSKVTIFYFGILTIASVQGQFLENCELSGYRMGGRRELHRLELISAEHELRAVLMKLSERDDGPFYRIGAVFAGSEQLVAGSLKTLVVTLLDLSNFKHNCEVDLWTRPWKTDGTEITIRCECMRTIFKHVDY</sequence>
<dbReference type="RefSeq" id="XP_058978656.1">
    <property type="nucleotide sequence ID" value="XM_059122673.1"/>
</dbReference>
<dbReference type="OrthoDB" id="7894425at2759"/>
<accession>A0A1I8MC99</accession>
<evidence type="ECO:0000313" key="2">
    <source>
        <dbReference type="EnsemblMetazoa" id="MDOA003422-PA"/>
    </source>
</evidence>
<keyword evidence="1" id="KW-0732">Signal</keyword>
<dbReference type="GeneID" id="101895900"/>
<dbReference type="EnsemblMetazoa" id="MDOA003422-RA">
    <property type="protein sequence ID" value="MDOA003422-PA"/>
    <property type="gene ID" value="MDOA003422"/>
</dbReference>
<reference evidence="5" key="2">
    <citation type="submission" date="2025-05" db="UniProtKB">
        <authorList>
            <consortium name="RefSeq"/>
        </authorList>
    </citation>
    <scope>IDENTIFICATION</scope>
    <source>
        <strain evidence="4 5">Aabys</strain>
        <tissue evidence="5">Whole body</tissue>
    </source>
</reference>
<protein>
    <submittedName>
        <fullName evidence="4 5">Cystatin-like protein</fullName>
    </submittedName>
</protein>
<dbReference type="RefSeq" id="XP_005182878.1">
    <property type="nucleotide sequence ID" value="XM_005182821.3"/>
</dbReference>
<gene>
    <name evidence="2" type="primary">101895900</name>
    <name evidence="4" type="synonym">LOC101895900</name>
    <name evidence="5" type="synonym">LOC131802438</name>
</gene>